<dbReference type="EC" id="2.7.13.3" evidence="3"/>
<comment type="catalytic activity">
    <reaction evidence="1">
        <text>ATP + protein L-histidine = ADP + protein N-phospho-L-histidine.</text>
        <dbReference type="EC" id="2.7.13.3"/>
    </reaction>
</comment>
<name>A0ABZ1W295_9ACTN</name>
<dbReference type="Gene3D" id="1.10.287.130">
    <property type="match status" value="1"/>
</dbReference>
<feature type="domain" description="Histidine kinase" evidence="12">
    <location>
        <begin position="289"/>
        <end position="503"/>
    </location>
</feature>
<dbReference type="CDD" id="cd00082">
    <property type="entry name" value="HisKA"/>
    <property type="match status" value="1"/>
</dbReference>
<dbReference type="EMBL" id="CP108482">
    <property type="protein sequence ID" value="WUS54953.1"/>
    <property type="molecule type" value="Genomic_DNA"/>
</dbReference>
<dbReference type="CDD" id="cd00075">
    <property type="entry name" value="HATPase"/>
    <property type="match status" value="1"/>
</dbReference>
<dbReference type="PRINTS" id="PR00344">
    <property type="entry name" value="BCTRLSENSOR"/>
</dbReference>
<dbReference type="SUPFAM" id="SSF47384">
    <property type="entry name" value="Homodimeric domain of signal transducing histidine kinase"/>
    <property type="match status" value="1"/>
</dbReference>
<evidence type="ECO:0000256" key="11">
    <source>
        <dbReference type="SAM" id="MobiDB-lite"/>
    </source>
</evidence>
<dbReference type="Gene3D" id="3.30.565.10">
    <property type="entry name" value="Histidine kinase-like ATPase, C-terminal domain"/>
    <property type="match status" value="1"/>
</dbReference>
<feature type="region of interest" description="Disordered" evidence="11">
    <location>
        <begin position="65"/>
        <end position="90"/>
    </location>
</feature>
<dbReference type="PANTHER" id="PTHR45436">
    <property type="entry name" value="SENSOR HISTIDINE KINASE YKOH"/>
    <property type="match status" value="1"/>
</dbReference>
<evidence type="ECO:0000256" key="7">
    <source>
        <dbReference type="ARBA" id="ARBA00022777"/>
    </source>
</evidence>
<evidence type="ECO:0000313" key="15">
    <source>
        <dbReference type="Proteomes" id="UP001432014"/>
    </source>
</evidence>
<evidence type="ECO:0000256" key="9">
    <source>
        <dbReference type="ARBA" id="ARBA00023012"/>
    </source>
</evidence>
<dbReference type="InterPro" id="IPR003660">
    <property type="entry name" value="HAMP_dom"/>
</dbReference>
<proteinExistence type="predicted"/>
<keyword evidence="4" id="KW-0597">Phosphoprotein</keyword>
<organism evidence="14 15">
    <name type="scientific">Kitasatospora herbaricolor</name>
    <dbReference type="NCBI Taxonomy" id="68217"/>
    <lineage>
        <taxon>Bacteria</taxon>
        <taxon>Bacillati</taxon>
        <taxon>Actinomycetota</taxon>
        <taxon>Actinomycetes</taxon>
        <taxon>Kitasatosporales</taxon>
        <taxon>Streptomycetaceae</taxon>
        <taxon>Kitasatospora</taxon>
    </lineage>
</organism>
<dbReference type="Pfam" id="PF00512">
    <property type="entry name" value="HisKA"/>
    <property type="match status" value="1"/>
</dbReference>
<dbReference type="SMART" id="SM00304">
    <property type="entry name" value="HAMP"/>
    <property type="match status" value="1"/>
</dbReference>
<dbReference type="Gene3D" id="6.10.340.10">
    <property type="match status" value="1"/>
</dbReference>
<dbReference type="PROSITE" id="PS50109">
    <property type="entry name" value="HIS_KIN"/>
    <property type="match status" value="1"/>
</dbReference>
<dbReference type="SUPFAM" id="SSF55874">
    <property type="entry name" value="ATPase domain of HSP90 chaperone/DNA topoisomerase II/histidine kinase"/>
    <property type="match status" value="1"/>
</dbReference>
<dbReference type="Pfam" id="PF00672">
    <property type="entry name" value="HAMP"/>
    <property type="match status" value="1"/>
</dbReference>
<dbReference type="PANTHER" id="PTHR45436:SF5">
    <property type="entry name" value="SENSOR HISTIDINE KINASE TRCS"/>
    <property type="match status" value="1"/>
</dbReference>
<gene>
    <name evidence="14" type="ORF">OG469_05160</name>
</gene>
<evidence type="ECO:0000259" key="12">
    <source>
        <dbReference type="PROSITE" id="PS50109"/>
    </source>
</evidence>
<keyword evidence="15" id="KW-1185">Reference proteome</keyword>
<evidence type="ECO:0000256" key="8">
    <source>
        <dbReference type="ARBA" id="ARBA00022989"/>
    </source>
</evidence>
<keyword evidence="9" id="KW-0902">Two-component regulatory system</keyword>
<dbReference type="SMART" id="SM00388">
    <property type="entry name" value="HisKA"/>
    <property type="match status" value="1"/>
</dbReference>
<dbReference type="PROSITE" id="PS50885">
    <property type="entry name" value="HAMP"/>
    <property type="match status" value="1"/>
</dbReference>
<evidence type="ECO:0000256" key="2">
    <source>
        <dbReference type="ARBA" id="ARBA00004236"/>
    </source>
</evidence>
<dbReference type="GO" id="GO:0016301">
    <property type="term" value="F:kinase activity"/>
    <property type="evidence" value="ECO:0007669"/>
    <property type="project" value="UniProtKB-KW"/>
</dbReference>
<evidence type="ECO:0000256" key="10">
    <source>
        <dbReference type="ARBA" id="ARBA00023136"/>
    </source>
</evidence>
<dbReference type="InterPro" id="IPR036890">
    <property type="entry name" value="HATPase_C_sf"/>
</dbReference>
<accession>A0ABZ1W295</accession>
<dbReference type="InterPro" id="IPR003661">
    <property type="entry name" value="HisK_dim/P_dom"/>
</dbReference>
<dbReference type="SMART" id="SM00387">
    <property type="entry name" value="HATPase_c"/>
    <property type="match status" value="1"/>
</dbReference>
<keyword evidence="6" id="KW-0812">Transmembrane</keyword>
<dbReference type="InterPro" id="IPR003594">
    <property type="entry name" value="HATPase_dom"/>
</dbReference>
<evidence type="ECO:0000313" key="14">
    <source>
        <dbReference type="EMBL" id="WUS54953.1"/>
    </source>
</evidence>
<reference evidence="14 15" key="1">
    <citation type="submission" date="2022-10" db="EMBL/GenBank/DDBJ databases">
        <title>The complete genomes of actinobacterial strains from the NBC collection.</title>
        <authorList>
            <person name="Joergensen T.S."/>
            <person name="Alvarez Arevalo M."/>
            <person name="Sterndorff E.B."/>
            <person name="Faurdal D."/>
            <person name="Vuksanovic O."/>
            <person name="Mourched A.-S."/>
            <person name="Charusanti P."/>
            <person name="Shaw S."/>
            <person name="Blin K."/>
            <person name="Weber T."/>
        </authorList>
    </citation>
    <scope>NUCLEOTIDE SEQUENCE [LARGE SCALE GENOMIC DNA]</scope>
    <source>
        <strain evidence="14 15">NBC_01247</strain>
    </source>
</reference>
<dbReference type="InterPro" id="IPR050428">
    <property type="entry name" value="TCS_sensor_his_kinase"/>
</dbReference>
<protein>
    <recommendedName>
        <fullName evidence="3">histidine kinase</fullName>
        <ecNumber evidence="3">2.7.13.3</ecNumber>
    </recommendedName>
</protein>
<sequence length="514" mass="54002">MIGPIARRAAARLPVPRTLRARLIAGLLALLLLTCGGVALATTDALRHFLVDRLDQQLSDTSGRYAASLEHRDTRAPGTTGNRSDTRAQAPGTFGARLLDGRVTNAGVVDGDADDAEVAAGNTPADTDDLVQLTPADQRALAALPVDGGARSVHLSGLGGYRLRAIAGQDGDVLVTGLPLHPVEATTHQLITVELVVFAIALAAATAAGAFWIRLSLRPLGRVVAAAERVGALPLASGEVELSIRVRDDDTRTEVGRVGAALNRMLGHIEDALAQRQAVEERLRAFAADASHELRTPVATVRGHAELALRHQGPTAEPVLHSLTRIDAESRRMGAIVEDLLLLARLDAGRPLALGSVDLTRLALDCTDDARAAGPHHRWRLVLPEEPVVVPGDGDRLRQVVANLLTNARTHTPDGTEVTLALERGEDRVLLTVTDTGPGIDPEVAPRVFERFVRGDRARARTHGSTGLGLAIVQAVVSAHGGAVTLTSHPGKTAFTVALPSGTQPSRPEGSTTA</sequence>
<keyword evidence="8" id="KW-1133">Transmembrane helix</keyword>
<keyword evidence="7 14" id="KW-0418">Kinase</keyword>
<evidence type="ECO:0000256" key="5">
    <source>
        <dbReference type="ARBA" id="ARBA00022679"/>
    </source>
</evidence>
<feature type="domain" description="HAMP" evidence="13">
    <location>
        <begin position="214"/>
        <end position="274"/>
    </location>
</feature>
<keyword evidence="10" id="KW-0472">Membrane</keyword>
<comment type="subcellular location">
    <subcellularLocation>
        <location evidence="2">Cell membrane</location>
    </subcellularLocation>
</comment>
<evidence type="ECO:0000259" key="13">
    <source>
        <dbReference type="PROSITE" id="PS50885"/>
    </source>
</evidence>
<dbReference type="CDD" id="cd06225">
    <property type="entry name" value="HAMP"/>
    <property type="match status" value="1"/>
</dbReference>
<dbReference type="InterPro" id="IPR036097">
    <property type="entry name" value="HisK_dim/P_sf"/>
</dbReference>
<dbReference type="InterPro" id="IPR004358">
    <property type="entry name" value="Sig_transdc_His_kin-like_C"/>
</dbReference>
<dbReference type="RefSeq" id="WP_329500511.1">
    <property type="nucleotide sequence ID" value="NZ_CP108460.1"/>
</dbReference>
<evidence type="ECO:0000256" key="1">
    <source>
        <dbReference type="ARBA" id="ARBA00000085"/>
    </source>
</evidence>
<evidence type="ECO:0000256" key="6">
    <source>
        <dbReference type="ARBA" id="ARBA00022692"/>
    </source>
</evidence>
<dbReference type="Pfam" id="PF02518">
    <property type="entry name" value="HATPase_c"/>
    <property type="match status" value="1"/>
</dbReference>
<evidence type="ECO:0000256" key="4">
    <source>
        <dbReference type="ARBA" id="ARBA00022553"/>
    </source>
</evidence>
<evidence type="ECO:0000256" key="3">
    <source>
        <dbReference type="ARBA" id="ARBA00012438"/>
    </source>
</evidence>
<dbReference type="Proteomes" id="UP001432014">
    <property type="component" value="Chromosome"/>
</dbReference>
<keyword evidence="5" id="KW-0808">Transferase</keyword>
<dbReference type="InterPro" id="IPR005467">
    <property type="entry name" value="His_kinase_dom"/>
</dbReference>